<reference evidence="1 2" key="1">
    <citation type="submission" date="2019-02" db="EMBL/GenBank/DDBJ databases">
        <title>Draft genome sequences of novel Actinobacteria.</title>
        <authorList>
            <person name="Sahin N."/>
            <person name="Ay H."/>
            <person name="Saygin H."/>
        </authorList>
    </citation>
    <scope>NUCLEOTIDE SEQUENCE [LARGE SCALE GENOMIC DNA]</scope>
    <source>
        <strain evidence="1 2">16K104</strain>
    </source>
</reference>
<sequence>MVISADPSSRAIETSPESVVSRTCATRSSWIEPCAPSKAKSPYCPDAWSPALAAFCLDLGAGGQVHGHVDEAGALEELVLHQALDPQYAVRVVDRGLLRGPDVAVLGGVRRPDLDGGGEGAHCLLLQSGWGSW</sequence>
<evidence type="ECO:0000313" key="2">
    <source>
        <dbReference type="Proteomes" id="UP000295172"/>
    </source>
</evidence>
<dbReference type="AlphaFoldDB" id="A0A4R4WT80"/>
<keyword evidence="2" id="KW-1185">Reference proteome</keyword>
<gene>
    <name evidence="1" type="ORF">E1218_22025</name>
</gene>
<name>A0A4R4WT80_9ACTN</name>
<proteinExistence type="predicted"/>
<dbReference type="RefSeq" id="WP_132323103.1">
    <property type="nucleotide sequence ID" value="NZ_SMKR01000099.1"/>
</dbReference>
<protein>
    <submittedName>
        <fullName evidence="1">Uncharacterized protein</fullName>
    </submittedName>
</protein>
<evidence type="ECO:0000313" key="1">
    <source>
        <dbReference type="EMBL" id="TDD20778.1"/>
    </source>
</evidence>
<dbReference type="Proteomes" id="UP000295172">
    <property type="component" value="Unassembled WGS sequence"/>
</dbReference>
<organism evidence="1 2">
    <name type="scientific">Kribbella turkmenica</name>
    <dbReference type="NCBI Taxonomy" id="2530375"/>
    <lineage>
        <taxon>Bacteria</taxon>
        <taxon>Bacillati</taxon>
        <taxon>Actinomycetota</taxon>
        <taxon>Actinomycetes</taxon>
        <taxon>Propionibacteriales</taxon>
        <taxon>Kribbellaceae</taxon>
        <taxon>Kribbella</taxon>
    </lineage>
</organism>
<comment type="caution">
    <text evidence="1">The sequence shown here is derived from an EMBL/GenBank/DDBJ whole genome shotgun (WGS) entry which is preliminary data.</text>
</comment>
<accession>A0A4R4WT80</accession>
<dbReference type="EMBL" id="SMKR01000099">
    <property type="protein sequence ID" value="TDD20778.1"/>
    <property type="molecule type" value="Genomic_DNA"/>
</dbReference>